<dbReference type="GO" id="GO:0045454">
    <property type="term" value="P:cell redox homeostasis"/>
    <property type="evidence" value="ECO:0007669"/>
    <property type="project" value="TreeGrafter"/>
</dbReference>
<evidence type="ECO:0000256" key="2">
    <source>
        <dbReference type="ARBA" id="ARBA00013017"/>
    </source>
</evidence>
<dbReference type="SUPFAM" id="SSF52833">
    <property type="entry name" value="Thioredoxin-like"/>
    <property type="match status" value="1"/>
</dbReference>
<proteinExistence type="inferred from homology"/>
<dbReference type="GO" id="GO:0008379">
    <property type="term" value="F:thioredoxin peroxidase activity"/>
    <property type="evidence" value="ECO:0007669"/>
    <property type="project" value="TreeGrafter"/>
</dbReference>
<protein>
    <recommendedName>
        <fullName evidence="2">thioredoxin-dependent peroxiredoxin</fullName>
        <ecNumber evidence="2">1.11.1.24</ecNumber>
    </recommendedName>
</protein>
<dbReference type="InterPro" id="IPR036249">
    <property type="entry name" value="Thioredoxin-like_sf"/>
</dbReference>
<dbReference type="PANTHER" id="PTHR10681:SF128">
    <property type="entry name" value="THIOREDOXIN-DEPENDENT PEROXIDE REDUCTASE, MITOCHONDRIAL"/>
    <property type="match status" value="1"/>
</dbReference>
<evidence type="ECO:0000256" key="5">
    <source>
        <dbReference type="ARBA" id="ARBA00023002"/>
    </source>
</evidence>
<organism evidence="9 10">
    <name type="scientific">Ceratitis capitata</name>
    <name type="common">Mediterranean fruit fly</name>
    <name type="synonym">Tephritis capitata</name>
    <dbReference type="NCBI Taxonomy" id="7213"/>
    <lineage>
        <taxon>Eukaryota</taxon>
        <taxon>Metazoa</taxon>
        <taxon>Ecdysozoa</taxon>
        <taxon>Arthropoda</taxon>
        <taxon>Hexapoda</taxon>
        <taxon>Insecta</taxon>
        <taxon>Pterygota</taxon>
        <taxon>Neoptera</taxon>
        <taxon>Endopterygota</taxon>
        <taxon>Diptera</taxon>
        <taxon>Brachycera</taxon>
        <taxon>Muscomorpha</taxon>
        <taxon>Tephritoidea</taxon>
        <taxon>Tephritidae</taxon>
        <taxon>Ceratitis</taxon>
        <taxon>Ceratitis</taxon>
    </lineage>
</organism>
<keyword evidence="5" id="KW-0560">Oxidoreductase</keyword>
<dbReference type="EMBL" id="CAJHJT010000056">
    <property type="protein sequence ID" value="CAD7013546.1"/>
    <property type="molecule type" value="Genomic_DNA"/>
</dbReference>
<keyword evidence="3" id="KW-0575">Peroxidase</keyword>
<dbReference type="Gene3D" id="3.40.30.10">
    <property type="entry name" value="Glutaredoxin"/>
    <property type="match status" value="1"/>
</dbReference>
<evidence type="ECO:0000259" key="8">
    <source>
        <dbReference type="Pfam" id="PF10417"/>
    </source>
</evidence>
<keyword evidence="4" id="KW-0049">Antioxidant</keyword>
<evidence type="ECO:0000256" key="1">
    <source>
        <dbReference type="ARBA" id="ARBA00009796"/>
    </source>
</evidence>
<comment type="similarity">
    <text evidence="1">Belongs to the peroxiredoxin family. AhpC/Prx1 subfamily.</text>
</comment>
<dbReference type="EC" id="1.11.1.24" evidence="2"/>
<dbReference type="GO" id="GO:0005829">
    <property type="term" value="C:cytosol"/>
    <property type="evidence" value="ECO:0007669"/>
    <property type="project" value="TreeGrafter"/>
</dbReference>
<dbReference type="OrthoDB" id="2996783at2759"/>
<evidence type="ECO:0000259" key="7">
    <source>
        <dbReference type="Pfam" id="PF00578"/>
    </source>
</evidence>
<evidence type="ECO:0000256" key="6">
    <source>
        <dbReference type="ARBA" id="ARBA00049091"/>
    </source>
</evidence>
<name>A0A811VDX9_CERCA</name>
<gene>
    <name evidence="9" type="ORF">CCAP1982_LOCUS21605</name>
</gene>
<dbReference type="PANTHER" id="PTHR10681">
    <property type="entry name" value="THIOREDOXIN PEROXIDASE"/>
    <property type="match status" value="1"/>
</dbReference>
<dbReference type="AlphaFoldDB" id="A0A811VDX9"/>
<dbReference type="GO" id="GO:0006979">
    <property type="term" value="P:response to oxidative stress"/>
    <property type="evidence" value="ECO:0007669"/>
    <property type="project" value="TreeGrafter"/>
</dbReference>
<accession>A0A811VDX9</accession>
<feature type="domain" description="Peroxiredoxin C-terminal" evidence="8">
    <location>
        <begin position="179"/>
        <end position="213"/>
    </location>
</feature>
<dbReference type="GO" id="GO:0033554">
    <property type="term" value="P:cellular response to stress"/>
    <property type="evidence" value="ECO:0007669"/>
    <property type="project" value="TreeGrafter"/>
</dbReference>
<dbReference type="InterPro" id="IPR050217">
    <property type="entry name" value="Peroxiredoxin"/>
</dbReference>
<dbReference type="GO" id="GO:0042744">
    <property type="term" value="P:hydrogen peroxide catabolic process"/>
    <property type="evidence" value="ECO:0007669"/>
    <property type="project" value="TreeGrafter"/>
</dbReference>
<dbReference type="Pfam" id="PF00578">
    <property type="entry name" value="AhpC-TSA"/>
    <property type="match status" value="1"/>
</dbReference>
<keyword evidence="10" id="KW-1185">Reference proteome</keyword>
<evidence type="ECO:0000256" key="4">
    <source>
        <dbReference type="ARBA" id="ARBA00022862"/>
    </source>
</evidence>
<evidence type="ECO:0000256" key="3">
    <source>
        <dbReference type="ARBA" id="ARBA00022559"/>
    </source>
</evidence>
<reference evidence="9" key="1">
    <citation type="submission" date="2020-11" db="EMBL/GenBank/DDBJ databases">
        <authorList>
            <person name="Whitehead M."/>
        </authorList>
    </citation>
    <scope>NUCLEOTIDE SEQUENCE</scope>
    <source>
        <strain evidence="9">EGII</strain>
    </source>
</reference>
<dbReference type="InterPro" id="IPR019479">
    <property type="entry name" value="Peroxiredoxin_C"/>
</dbReference>
<sequence>MSILLSATVMALKEIKKYTDTCMSSPYCSAEREIVQDAQKKGGQIKMVMNGGPKYLRSVGIRQHFKLQENRGSFQKKIFTCIALSVDGLQEHLAWISDIKSYFEELGDDFPYPLIADPQRDLAVSFGMLNEDDRDNIELGKTIRTVYVIDPDHKVRLTMCYPMTTGRNIDEILRVIDSMQLTDRSKILATPVNWTPGSKVMLIPSVTDEEAKKFFSKWI</sequence>
<feature type="domain" description="Alkyl hydroperoxide reductase subunit C/ Thiol specific antioxidant" evidence="7">
    <location>
        <begin position="62"/>
        <end position="156"/>
    </location>
</feature>
<evidence type="ECO:0000313" key="10">
    <source>
        <dbReference type="Proteomes" id="UP000606786"/>
    </source>
</evidence>
<dbReference type="Gene3D" id="3.30.1020.10">
    <property type="entry name" value="Antioxidant, Horf6, Chain A, domain2"/>
    <property type="match status" value="1"/>
</dbReference>
<dbReference type="Pfam" id="PF10417">
    <property type="entry name" value="1-cysPrx_C"/>
    <property type="match status" value="1"/>
</dbReference>
<comment type="catalytic activity">
    <reaction evidence="6">
        <text>a hydroperoxide + [thioredoxin]-dithiol = an alcohol + [thioredoxin]-disulfide + H2O</text>
        <dbReference type="Rhea" id="RHEA:62620"/>
        <dbReference type="Rhea" id="RHEA-COMP:10698"/>
        <dbReference type="Rhea" id="RHEA-COMP:10700"/>
        <dbReference type="ChEBI" id="CHEBI:15377"/>
        <dbReference type="ChEBI" id="CHEBI:29950"/>
        <dbReference type="ChEBI" id="CHEBI:30879"/>
        <dbReference type="ChEBI" id="CHEBI:35924"/>
        <dbReference type="ChEBI" id="CHEBI:50058"/>
        <dbReference type="EC" id="1.11.1.24"/>
    </reaction>
</comment>
<comment type="caution">
    <text evidence="9">The sequence shown here is derived from an EMBL/GenBank/DDBJ whole genome shotgun (WGS) entry which is preliminary data.</text>
</comment>
<dbReference type="Proteomes" id="UP000606786">
    <property type="component" value="Unassembled WGS sequence"/>
</dbReference>
<evidence type="ECO:0000313" key="9">
    <source>
        <dbReference type="EMBL" id="CAD7013546.1"/>
    </source>
</evidence>
<dbReference type="InterPro" id="IPR000866">
    <property type="entry name" value="AhpC/TSA"/>
</dbReference>